<keyword evidence="8" id="KW-1185">Reference proteome</keyword>
<keyword evidence="3 5" id="KW-1133">Transmembrane helix</keyword>
<evidence type="ECO:0000256" key="1">
    <source>
        <dbReference type="ARBA" id="ARBA00004127"/>
    </source>
</evidence>
<keyword evidence="4 5" id="KW-0472">Membrane</keyword>
<feature type="transmembrane region" description="Helical" evidence="5">
    <location>
        <begin position="15"/>
        <end position="33"/>
    </location>
</feature>
<dbReference type="GO" id="GO:0012505">
    <property type="term" value="C:endomembrane system"/>
    <property type="evidence" value="ECO:0007669"/>
    <property type="project" value="UniProtKB-SubCell"/>
</dbReference>
<comment type="subcellular location">
    <subcellularLocation>
        <location evidence="1">Endomembrane system</location>
        <topology evidence="1">Multi-pass membrane protein</topology>
    </subcellularLocation>
</comment>
<dbReference type="Proteomes" id="UP001178281">
    <property type="component" value="Unassembled WGS sequence"/>
</dbReference>
<sequence>MSAPSTLATERTQLARVRTVMALVLVAALVGRLTLGGRAWAAILCAAVAVVGLGLAVRLGRAPTGAGRALLLSGAVVVLASAAGLGLI</sequence>
<evidence type="ECO:0000256" key="3">
    <source>
        <dbReference type="ARBA" id="ARBA00022989"/>
    </source>
</evidence>
<evidence type="ECO:0000256" key="2">
    <source>
        <dbReference type="ARBA" id="ARBA00022692"/>
    </source>
</evidence>
<name>A0AA90N7C6_9ACTN</name>
<evidence type="ECO:0000313" key="7">
    <source>
        <dbReference type="EMBL" id="MDP0396932.1"/>
    </source>
</evidence>
<comment type="caution">
    <text evidence="7">The sequence shown here is derived from an EMBL/GenBank/DDBJ whole genome shotgun (WGS) entry which is preliminary data.</text>
</comment>
<proteinExistence type="predicted"/>
<organism evidence="7 8">
    <name type="scientific">Tsukamurella strandjordii</name>
    <dbReference type="NCBI Taxonomy" id="147577"/>
    <lineage>
        <taxon>Bacteria</taxon>
        <taxon>Bacillati</taxon>
        <taxon>Actinomycetota</taxon>
        <taxon>Actinomycetes</taxon>
        <taxon>Mycobacteriales</taxon>
        <taxon>Tsukamurellaceae</taxon>
        <taxon>Tsukamurella</taxon>
    </lineage>
</organism>
<feature type="domain" description="DUF202" evidence="6">
    <location>
        <begin position="6"/>
        <end position="57"/>
    </location>
</feature>
<protein>
    <recommendedName>
        <fullName evidence="6">DUF202 domain-containing protein</fullName>
    </recommendedName>
</protein>
<dbReference type="InterPro" id="IPR003807">
    <property type="entry name" value="DUF202"/>
</dbReference>
<evidence type="ECO:0000313" key="8">
    <source>
        <dbReference type="Proteomes" id="UP001178281"/>
    </source>
</evidence>
<dbReference type="RefSeq" id="WP_220656754.1">
    <property type="nucleotide sequence ID" value="NZ_JAUTIX010000001.1"/>
</dbReference>
<keyword evidence="2 5" id="KW-0812">Transmembrane</keyword>
<evidence type="ECO:0000256" key="4">
    <source>
        <dbReference type="ARBA" id="ARBA00023136"/>
    </source>
</evidence>
<dbReference type="Pfam" id="PF02656">
    <property type="entry name" value="DUF202"/>
    <property type="match status" value="1"/>
</dbReference>
<evidence type="ECO:0000259" key="6">
    <source>
        <dbReference type="Pfam" id="PF02656"/>
    </source>
</evidence>
<gene>
    <name evidence="7" type="ORF">Q7X28_03235</name>
</gene>
<reference evidence="7" key="1">
    <citation type="submission" date="2023-08" db="EMBL/GenBank/DDBJ databases">
        <title>The draft genome of Tsukamurella strandjordii strain 050030.</title>
        <authorList>
            <person name="Zhao F."/>
            <person name="Feng Y."/>
            <person name="Zong Z."/>
        </authorList>
    </citation>
    <scope>NUCLEOTIDE SEQUENCE</scope>
    <source>
        <strain evidence="7">050030</strain>
    </source>
</reference>
<feature type="transmembrane region" description="Helical" evidence="5">
    <location>
        <begin position="69"/>
        <end position="87"/>
    </location>
</feature>
<feature type="transmembrane region" description="Helical" evidence="5">
    <location>
        <begin position="39"/>
        <end position="57"/>
    </location>
</feature>
<dbReference type="AlphaFoldDB" id="A0AA90N7C6"/>
<accession>A0AA90N7C6</accession>
<evidence type="ECO:0000256" key="5">
    <source>
        <dbReference type="SAM" id="Phobius"/>
    </source>
</evidence>
<dbReference type="EMBL" id="JAUTIX010000001">
    <property type="protein sequence ID" value="MDP0396932.1"/>
    <property type="molecule type" value="Genomic_DNA"/>
</dbReference>